<dbReference type="EMBL" id="LAZR01046491">
    <property type="protein sequence ID" value="KKK96427.1"/>
    <property type="molecule type" value="Genomic_DNA"/>
</dbReference>
<evidence type="ECO:0000313" key="1">
    <source>
        <dbReference type="EMBL" id="KKK96427.1"/>
    </source>
</evidence>
<accession>A0A0F8ZRD6</accession>
<feature type="non-terminal residue" evidence="1">
    <location>
        <position position="1"/>
    </location>
</feature>
<dbReference type="InterPro" id="IPR036220">
    <property type="entry name" value="UDP-Glc/GDP-Man_DH_C_sf"/>
</dbReference>
<proteinExistence type="predicted"/>
<evidence type="ECO:0008006" key="2">
    <source>
        <dbReference type="Google" id="ProtNLM"/>
    </source>
</evidence>
<name>A0A0F8ZRD6_9ZZZZ</name>
<dbReference type="SUPFAM" id="SSF52413">
    <property type="entry name" value="UDP-glucose/GDP-mannose dehydrogenase C-terminal domain"/>
    <property type="match status" value="1"/>
</dbReference>
<sequence length="55" mass="6417">TNHKQYYSIDLDELKENVKDSPIIIDGRNIFNKKTVESKGFIYRKVGEGVKTHSY</sequence>
<reference evidence="1" key="1">
    <citation type="journal article" date="2015" name="Nature">
        <title>Complex archaea that bridge the gap between prokaryotes and eukaryotes.</title>
        <authorList>
            <person name="Spang A."/>
            <person name="Saw J.H."/>
            <person name="Jorgensen S.L."/>
            <person name="Zaremba-Niedzwiedzka K."/>
            <person name="Martijn J."/>
            <person name="Lind A.E."/>
            <person name="van Eijk R."/>
            <person name="Schleper C."/>
            <person name="Guy L."/>
            <person name="Ettema T.J."/>
        </authorList>
    </citation>
    <scope>NUCLEOTIDE SEQUENCE</scope>
</reference>
<dbReference type="AlphaFoldDB" id="A0A0F8ZRD6"/>
<comment type="caution">
    <text evidence="1">The sequence shown here is derived from an EMBL/GenBank/DDBJ whole genome shotgun (WGS) entry which is preliminary data.</text>
</comment>
<dbReference type="Gene3D" id="3.40.50.720">
    <property type="entry name" value="NAD(P)-binding Rossmann-like Domain"/>
    <property type="match status" value="1"/>
</dbReference>
<organism evidence="1">
    <name type="scientific">marine sediment metagenome</name>
    <dbReference type="NCBI Taxonomy" id="412755"/>
    <lineage>
        <taxon>unclassified sequences</taxon>
        <taxon>metagenomes</taxon>
        <taxon>ecological metagenomes</taxon>
    </lineage>
</organism>
<protein>
    <recommendedName>
        <fullName evidence="2">UDP-glucose/GDP-mannose dehydrogenase C-terminal domain-containing protein</fullName>
    </recommendedName>
</protein>
<gene>
    <name evidence="1" type="ORF">LCGC14_2662880</name>
</gene>